<dbReference type="AlphaFoldDB" id="A0A371IK63"/>
<dbReference type="Pfam" id="PF02350">
    <property type="entry name" value="Epimerase_2"/>
    <property type="match status" value="1"/>
</dbReference>
<comment type="caution">
    <text evidence="7">The sequence shown here is derived from an EMBL/GenBank/DDBJ whole genome shotgun (WGS) entry which is preliminary data.</text>
</comment>
<accession>A0A371IK63</accession>
<evidence type="ECO:0000256" key="2">
    <source>
        <dbReference type="ARBA" id="ARBA00038209"/>
    </source>
</evidence>
<keyword evidence="8" id="KW-1185">Reference proteome</keyword>
<protein>
    <recommendedName>
        <fullName evidence="3">UDP-N-acetylglucosamine 2-epimerase (non-hydrolyzing)</fullName>
        <ecNumber evidence="3">5.1.3.14</ecNumber>
    </recommendedName>
    <alternativeName>
        <fullName evidence="4">UDP-GlcNAc-2-epimerase</fullName>
    </alternativeName>
</protein>
<dbReference type="RefSeq" id="WP_068913059.1">
    <property type="nucleotide sequence ID" value="NZ_MBEW02000019.1"/>
</dbReference>
<dbReference type="EC" id="5.1.3.14" evidence="3"/>
<organism evidence="7 8">
    <name type="scientific">Criibacterium bergeronii</name>
    <dbReference type="NCBI Taxonomy" id="1871336"/>
    <lineage>
        <taxon>Bacteria</taxon>
        <taxon>Bacillati</taxon>
        <taxon>Bacillota</taxon>
        <taxon>Clostridia</taxon>
        <taxon>Peptostreptococcales</taxon>
        <taxon>Filifactoraceae</taxon>
        <taxon>Criibacterium</taxon>
    </lineage>
</organism>
<evidence type="ECO:0000256" key="3">
    <source>
        <dbReference type="ARBA" id="ARBA00038858"/>
    </source>
</evidence>
<dbReference type="GO" id="GO:0008761">
    <property type="term" value="F:UDP-N-acetylglucosamine 2-epimerase activity"/>
    <property type="evidence" value="ECO:0007669"/>
    <property type="project" value="UniProtKB-EC"/>
</dbReference>
<evidence type="ECO:0000259" key="6">
    <source>
        <dbReference type="Pfam" id="PF02350"/>
    </source>
</evidence>
<dbReference type="FunFam" id="3.40.50.2000:FF:000043">
    <property type="entry name" value="UDP-N-acetylglucosamine 2-epimerase"/>
    <property type="match status" value="1"/>
</dbReference>
<evidence type="ECO:0000256" key="1">
    <source>
        <dbReference type="ARBA" id="ARBA00023235"/>
    </source>
</evidence>
<sequence length="372" mass="41830">MAKFKIMSVFGTRPEAIKMAPLVKLLEKDDYFDSKVLVTAQHRQMLDSVLEIFDIHPDFDLDIMKHGQTIGDITTRILNGVLEVIKNDFRPDLILVHGDTSTSFSAALAAFYEKVPVGHVEAGLRTGNIYSPFPEEMNRKLIGTLATYHFSPTTSNYQNLVKENINEKNIVITGNTVIDALHLVVDKNYDFSKKSDFDGIDLSKKILLMTCHRRENWGEPMSQIFRAVNRVADEYDDIQVVYPVHLNPDIVKKANEMLISKNIRLIKPLEYVEFANLIAKSHFVLTDSGGLQEEAPSIGKPVLVLRTETERPEAVEAGTVKVVGVDEQTVYKNIKQLLDDKNTYDSMANAVNPYGDGTASQKIIDFIKKIGK</sequence>
<name>A0A371IK63_9FIRM</name>
<evidence type="ECO:0000256" key="5">
    <source>
        <dbReference type="RuleBase" id="RU003513"/>
    </source>
</evidence>
<dbReference type="Gene3D" id="3.40.50.2000">
    <property type="entry name" value="Glycogen Phosphorylase B"/>
    <property type="match status" value="2"/>
</dbReference>
<comment type="similarity">
    <text evidence="2 5">Belongs to the UDP-N-acetylglucosamine 2-epimerase family.</text>
</comment>
<dbReference type="NCBIfam" id="TIGR00236">
    <property type="entry name" value="wecB"/>
    <property type="match status" value="1"/>
</dbReference>
<dbReference type="Proteomes" id="UP000093352">
    <property type="component" value="Unassembled WGS sequence"/>
</dbReference>
<gene>
    <name evidence="7" type="ORF">BBG48_008030</name>
</gene>
<dbReference type="PANTHER" id="PTHR43174:SF2">
    <property type="entry name" value="UDP-N-ACETYLGLUCOSAMINE 2-EPIMERASE"/>
    <property type="match status" value="1"/>
</dbReference>
<dbReference type="InterPro" id="IPR029767">
    <property type="entry name" value="WecB-like"/>
</dbReference>
<dbReference type="EMBL" id="MBEW02000019">
    <property type="protein sequence ID" value="RDY20853.1"/>
    <property type="molecule type" value="Genomic_DNA"/>
</dbReference>
<evidence type="ECO:0000313" key="8">
    <source>
        <dbReference type="Proteomes" id="UP000093352"/>
    </source>
</evidence>
<reference evidence="7 8" key="1">
    <citation type="journal article" date="2016" name="Genome Announc.">
        <title>Draft Genome Sequence of Criibacterium bergeronii gen. nov., sp. nov., Strain CCRI-22567T, Isolated from a Vaginal Sample from a Woman with Bacterial Vaginosis.</title>
        <authorList>
            <person name="Maheux A.F."/>
            <person name="Berube E."/>
            <person name="Boudreau D.K."/>
            <person name="Raymond F."/>
            <person name="Corbeil J."/>
            <person name="Roy P.H."/>
            <person name="Boissinot M."/>
            <person name="Omar R.F."/>
        </authorList>
    </citation>
    <scope>NUCLEOTIDE SEQUENCE [LARGE SCALE GENOMIC DNA]</scope>
    <source>
        <strain evidence="7 8">CCRI-22567</strain>
    </source>
</reference>
<evidence type="ECO:0000256" key="4">
    <source>
        <dbReference type="ARBA" id="ARBA00079400"/>
    </source>
</evidence>
<dbReference type="PANTHER" id="PTHR43174">
    <property type="entry name" value="UDP-N-ACETYLGLUCOSAMINE 2-EPIMERASE"/>
    <property type="match status" value="1"/>
</dbReference>
<evidence type="ECO:0000313" key="7">
    <source>
        <dbReference type="EMBL" id="RDY20853.1"/>
    </source>
</evidence>
<dbReference type="CDD" id="cd03786">
    <property type="entry name" value="GTB_UDP-GlcNAc_2-Epimerase"/>
    <property type="match status" value="1"/>
</dbReference>
<proteinExistence type="inferred from homology"/>
<dbReference type="SUPFAM" id="SSF53756">
    <property type="entry name" value="UDP-Glycosyltransferase/glycogen phosphorylase"/>
    <property type="match status" value="1"/>
</dbReference>
<dbReference type="STRING" id="1871336.BBG48_08670"/>
<keyword evidence="1 5" id="KW-0413">Isomerase</keyword>
<feature type="domain" description="UDP-N-acetylglucosamine 2-epimerase" evidence="6">
    <location>
        <begin position="26"/>
        <end position="368"/>
    </location>
</feature>
<dbReference type="InterPro" id="IPR003331">
    <property type="entry name" value="UDP_GlcNAc_Epimerase_2_dom"/>
</dbReference>